<evidence type="ECO:0000256" key="1">
    <source>
        <dbReference type="SAM" id="Phobius"/>
    </source>
</evidence>
<proteinExistence type="predicted"/>
<protein>
    <recommendedName>
        <fullName evidence="3">Verru_Chthon cassette protein A</fullName>
    </recommendedName>
</protein>
<dbReference type="AlphaFoldDB" id="A0AAT9FHS9"/>
<keyword evidence="1" id="KW-0472">Membrane</keyword>
<dbReference type="KEGG" id="osu:NT6N_05050"/>
<organism evidence="2">
    <name type="scientific">Oceaniferula spumae</name>
    <dbReference type="NCBI Taxonomy" id="2979115"/>
    <lineage>
        <taxon>Bacteria</taxon>
        <taxon>Pseudomonadati</taxon>
        <taxon>Verrucomicrobiota</taxon>
        <taxon>Verrucomicrobiia</taxon>
        <taxon>Verrucomicrobiales</taxon>
        <taxon>Verrucomicrobiaceae</taxon>
        <taxon>Oceaniferula</taxon>
    </lineage>
</organism>
<accession>A0AAT9FHS9</accession>
<feature type="transmembrane region" description="Helical" evidence="1">
    <location>
        <begin position="21"/>
        <end position="44"/>
    </location>
</feature>
<reference evidence="2" key="1">
    <citation type="submission" date="2024-07" db="EMBL/GenBank/DDBJ databases">
        <title>Complete genome sequence of Verrucomicrobiaceae bacterium NT6N.</title>
        <authorList>
            <person name="Huang C."/>
            <person name="Takami H."/>
            <person name="Hamasaki K."/>
        </authorList>
    </citation>
    <scope>NUCLEOTIDE SEQUENCE</scope>
    <source>
        <strain evidence="2">NT6N</strain>
    </source>
</reference>
<sequence length="1183" mass="129748">MHYHYDSRILNHSGHVERQGSPGFALIATISVMVLLVMIALAMLTLSTIETRSQRGSLAEGEAQANARMALMIALGELQKNVGPDQRITANFSVLAHDSGQQQVLGVWKSIGDGLSDNGDLAALASAYQNSYSSEDRDGRFLRWLVSGNIREVSEISFPGTLSSPTSPKNSVNLIGPRTLGVDDDDNLTAEQQQMLVSANLVQNMNSLQPTQTAGAYAWMIGGENLKARVDFDHPDPSDRAQQLVDRGASPGTNLKALKPGNTADAPDLSDKFLGADGGLSATLRKAITWNSLSLASTQDVTSRQLGYFYHDLSTCSAGLLTNTKWGGLRKDLSLLTEQEELPSSMQLSADQSANIFAEGPFWHDLRTYMRSYKPFDEGGLIEWKGDTPHYTLGPNWLEVVRRRGWQHRMPVVSKWLWVLSYFGKPVSDTESQLCMVVQPIMEVWNPFNLPLQMPADSHFDFKFWSFPMNLFVKVAGGGTPLVNRGIFYPVRENESHGDQGIAAPTVRYEINLKDQSGSPVAMQPGEAMLFSDGSNSPRLPSSKIIPLSRGLEIRGGTYSSNINHNSGKLNLPKNSAIEVYYGPRNEWFYSDNYFVGQGGYANEWAYQGDVMTQRSMNSTSSHFKPNNSYFSLSGTSITNPQPSLIVGAILRTEHSIPDPAEMGELTSSETTRFSPYLFSPLTLGQCDVRDNDPFKLETNPYVFFARRVTDFDDVHVALENDNGHLGRSHGAEGQTHVPLREIPIQPLTSLAQLQHAGLGHYAIKYDFEPKTAAELSDTSDAYDTNKLKPWHLRSHPNINMAFGNSFASPFIPQGSMEANGISPLGGGNGGQADFNVTLHDKSWKLNEVLWDDWFISGAGDWNHPLVADKRTRNEVITDFTAGIKPLPNKRYQANVPDSTTAANELQSSDGYQKLASYISSKGAFNVNSTSKHAWKAVLGGLDLSTRPLQYFDKTASTWENDPASDGYAFSRFTLPNGSSAEANGAGVNYWQQRWLGARKLTDVELDTLAGEIVQQVKLRGPFLSLGEFINRRLVNDDTGLEGALQTAIQNAGINAGFEADSVPLKPSSLQASYANSKAISDGQTGKGAPGYITQADVLMSIAPALTVRCDTFTIRAYGEAHDKNGDVIARAWCEAIVQRSPEYVDPSDPPSAASGTALKPTNQTFGRRFHITSFRWLSNDEI</sequence>
<evidence type="ECO:0000313" key="2">
    <source>
        <dbReference type="EMBL" id="BDS05465.1"/>
    </source>
</evidence>
<keyword evidence="1" id="KW-1133">Transmembrane helix</keyword>
<gene>
    <name evidence="2" type="ORF">NT6N_05050</name>
</gene>
<evidence type="ECO:0008006" key="3">
    <source>
        <dbReference type="Google" id="ProtNLM"/>
    </source>
</evidence>
<keyword evidence="1" id="KW-0812">Transmembrane</keyword>
<name>A0AAT9FHS9_9BACT</name>
<dbReference type="EMBL" id="AP026866">
    <property type="protein sequence ID" value="BDS05465.1"/>
    <property type="molecule type" value="Genomic_DNA"/>
</dbReference>